<evidence type="ECO:0000256" key="1">
    <source>
        <dbReference type="ARBA" id="ARBA00023015"/>
    </source>
</evidence>
<dbReference type="SUPFAM" id="SSF46785">
    <property type="entry name" value="Winged helix' DNA-binding domain"/>
    <property type="match status" value="1"/>
</dbReference>
<evidence type="ECO:0000256" key="2">
    <source>
        <dbReference type="ARBA" id="ARBA00023125"/>
    </source>
</evidence>
<dbReference type="InterPro" id="IPR036388">
    <property type="entry name" value="WH-like_DNA-bd_sf"/>
</dbReference>
<evidence type="ECO:0000313" key="6">
    <source>
        <dbReference type="Proteomes" id="UP000267464"/>
    </source>
</evidence>
<dbReference type="OrthoDB" id="162505at2"/>
<dbReference type="GO" id="GO:0003700">
    <property type="term" value="F:DNA-binding transcription factor activity"/>
    <property type="evidence" value="ECO:0007669"/>
    <property type="project" value="InterPro"/>
</dbReference>
<evidence type="ECO:0000313" key="5">
    <source>
        <dbReference type="EMBL" id="RQP26003.1"/>
    </source>
</evidence>
<dbReference type="InterPro" id="IPR036390">
    <property type="entry name" value="WH_DNA-bd_sf"/>
</dbReference>
<name>A0A3N7HVX5_9BURK</name>
<accession>A0A3N7HVX5</accession>
<gene>
    <name evidence="5" type="ORF">DZC73_02820</name>
</gene>
<evidence type="ECO:0000256" key="3">
    <source>
        <dbReference type="ARBA" id="ARBA00023163"/>
    </source>
</evidence>
<dbReference type="EMBL" id="QUSW01000001">
    <property type="protein sequence ID" value="RQP26003.1"/>
    <property type="molecule type" value="Genomic_DNA"/>
</dbReference>
<dbReference type="AlphaFoldDB" id="A0A3N7HVX5"/>
<dbReference type="Gene3D" id="1.10.10.10">
    <property type="entry name" value="Winged helix-like DNA-binding domain superfamily/Winged helix DNA-binding domain"/>
    <property type="match status" value="1"/>
</dbReference>
<keyword evidence="1" id="KW-0805">Transcription regulation</keyword>
<reference evidence="5 6" key="2">
    <citation type="submission" date="2018-12" db="EMBL/GenBank/DDBJ databases">
        <title>Rhizobacter gummiphilus sp. nov., a rubber-degrading bacterium isolated from the soil of a botanical garden in Japan.</title>
        <authorList>
            <person name="Shunsuke S.S."/>
        </authorList>
    </citation>
    <scope>NUCLEOTIDE SEQUENCE [LARGE SCALE GENOMIC DNA]</scope>
    <source>
        <strain evidence="5 6">S-16</strain>
    </source>
</reference>
<dbReference type="PANTHER" id="PTHR38445:SF10">
    <property type="entry name" value="GNTR-FAMILY TRANSCRIPTIONAL REGULATOR"/>
    <property type="match status" value="1"/>
</dbReference>
<dbReference type="PANTHER" id="PTHR38445">
    <property type="entry name" value="HTH-TYPE TRANSCRIPTIONAL REPRESSOR YTRA"/>
    <property type="match status" value="1"/>
</dbReference>
<keyword evidence="2" id="KW-0238">DNA-binding</keyword>
<dbReference type="RefSeq" id="WP_124538672.1">
    <property type="nucleotide sequence ID" value="NZ_QUSW01000001.1"/>
</dbReference>
<dbReference type="Gene3D" id="6.10.250.1220">
    <property type="match status" value="1"/>
</dbReference>
<feature type="domain" description="HTH gntR-type" evidence="4">
    <location>
        <begin position="8"/>
        <end position="76"/>
    </location>
</feature>
<dbReference type="GO" id="GO:0003677">
    <property type="term" value="F:DNA binding"/>
    <property type="evidence" value="ECO:0007669"/>
    <property type="project" value="UniProtKB-KW"/>
</dbReference>
<sequence length="116" mass="13133">MPTWNNDSPIYRQLAGHLAGQLLEGDPPEGEAMPSVRTLASQYVINPLTVTRALQSLVDEGLVESRRGLGMYVQPGARRRLLQAERSRFLNEEWPQLVAKLRRLGIKPEDLNWEAQ</sequence>
<organism evidence="5 6">
    <name type="scientific">Piscinibacter terrae</name>
    <dbReference type="NCBI Taxonomy" id="2496871"/>
    <lineage>
        <taxon>Bacteria</taxon>
        <taxon>Pseudomonadati</taxon>
        <taxon>Pseudomonadota</taxon>
        <taxon>Betaproteobacteria</taxon>
        <taxon>Burkholderiales</taxon>
        <taxon>Sphaerotilaceae</taxon>
        <taxon>Piscinibacter</taxon>
    </lineage>
</organism>
<keyword evidence="3" id="KW-0804">Transcription</keyword>
<comment type="caution">
    <text evidence="5">The sequence shown here is derived from an EMBL/GenBank/DDBJ whole genome shotgun (WGS) entry which is preliminary data.</text>
</comment>
<keyword evidence="6" id="KW-1185">Reference proteome</keyword>
<dbReference type="PROSITE" id="PS50949">
    <property type="entry name" value="HTH_GNTR"/>
    <property type="match status" value="1"/>
</dbReference>
<dbReference type="Pfam" id="PF00392">
    <property type="entry name" value="GntR"/>
    <property type="match status" value="1"/>
</dbReference>
<reference evidence="5 6" key="1">
    <citation type="submission" date="2018-08" db="EMBL/GenBank/DDBJ databases">
        <authorList>
            <person name="Khan S.A."/>
            <person name="Jeon C.O."/>
            <person name="Chun B.H."/>
            <person name="Jeong S.E."/>
        </authorList>
    </citation>
    <scope>NUCLEOTIDE SEQUENCE [LARGE SCALE GENOMIC DNA]</scope>
    <source>
        <strain evidence="5 6">S-16</strain>
    </source>
</reference>
<dbReference type="InterPro" id="IPR000524">
    <property type="entry name" value="Tscrpt_reg_HTH_GntR"/>
</dbReference>
<dbReference type="CDD" id="cd07377">
    <property type="entry name" value="WHTH_GntR"/>
    <property type="match status" value="1"/>
</dbReference>
<proteinExistence type="predicted"/>
<dbReference type="Proteomes" id="UP000267464">
    <property type="component" value="Unassembled WGS sequence"/>
</dbReference>
<evidence type="ECO:0000259" key="4">
    <source>
        <dbReference type="PROSITE" id="PS50949"/>
    </source>
</evidence>
<dbReference type="SMART" id="SM00345">
    <property type="entry name" value="HTH_GNTR"/>
    <property type="match status" value="1"/>
</dbReference>
<protein>
    <submittedName>
        <fullName evidence="5">GntR family transcriptional regulator</fullName>
    </submittedName>
</protein>